<dbReference type="GO" id="GO:0000917">
    <property type="term" value="P:division septum assembly"/>
    <property type="evidence" value="ECO:0007669"/>
    <property type="project" value="UniProtKB-KW"/>
</dbReference>
<dbReference type="InterPro" id="IPR007838">
    <property type="entry name" value="Cell_div_ZapA-like"/>
</dbReference>
<dbReference type="InterPro" id="IPR036192">
    <property type="entry name" value="Cell_div_ZapA-like_sf"/>
</dbReference>
<dbReference type="PANTHER" id="PTHR34981:SF1">
    <property type="entry name" value="CELL DIVISION PROTEIN ZAPA"/>
    <property type="match status" value="1"/>
</dbReference>
<proteinExistence type="predicted"/>
<gene>
    <name evidence="11" type="ORF">C4541_04410</name>
</gene>
<evidence type="ECO:0000256" key="5">
    <source>
        <dbReference type="ARBA" id="ARBA00023210"/>
    </source>
</evidence>
<evidence type="ECO:0000256" key="7">
    <source>
        <dbReference type="ARBA" id="ARBA00024910"/>
    </source>
</evidence>
<dbReference type="SUPFAM" id="SSF102829">
    <property type="entry name" value="Cell division protein ZapA-like"/>
    <property type="match status" value="1"/>
</dbReference>
<keyword evidence="3" id="KW-0963">Cytoplasm</keyword>
<dbReference type="PANTHER" id="PTHR34981">
    <property type="entry name" value="CELL DIVISION PROTEIN ZAPA"/>
    <property type="match status" value="1"/>
</dbReference>
<evidence type="ECO:0000313" key="12">
    <source>
        <dbReference type="Proteomes" id="UP000266426"/>
    </source>
</evidence>
<dbReference type="AlphaFoldDB" id="A0A3A4R2G7"/>
<dbReference type="Gene3D" id="6.10.250.790">
    <property type="match status" value="1"/>
</dbReference>
<evidence type="ECO:0000256" key="1">
    <source>
        <dbReference type="ARBA" id="ARBA00004496"/>
    </source>
</evidence>
<evidence type="ECO:0000256" key="2">
    <source>
        <dbReference type="ARBA" id="ARBA00015195"/>
    </source>
</evidence>
<dbReference type="InterPro" id="IPR053712">
    <property type="entry name" value="Bac_CellDiv_Activator"/>
</dbReference>
<accession>A0A3A4R2G7</accession>
<organism evidence="11 12">
    <name type="scientific">Candidatus Auribacter fodinae</name>
    <dbReference type="NCBI Taxonomy" id="2093366"/>
    <lineage>
        <taxon>Bacteria</taxon>
        <taxon>Pseudomonadati</taxon>
        <taxon>Candidatus Auribacterota</taxon>
        <taxon>Candidatus Auribacteria</taxon>
        <taxon>Candidatus Auribacterales</taxon>
        <taxon>Candidatus Auribacteraceae</taxon>
        <taxon>Candidatus Auribacter</taxon>
    </lineage>
</organism>
<evidence type="ECO:0000313" key="11">
    <source>
        <dbReference type="EMBL" id="RJP60294.1"/>
    </source>
</evidence>
<reference evidence="11 12" key="1">
    <citation type="journal article" date="2017" name="ISME J.">
        <title>Energy and carbon metabolisms in a deep terrestrial subsurface fluid microbial community.</title>
        <authorList>
            <person name="Momper L."/>
            <person name="Jungbluth S.P."/>
            <person name="Lee M.D."/>
            <person name="Amend J.P."/>
        </authorList>
    </citation>
    <scope>NUCLEOTIDE SEQUENCE [LARGE SCALE GENOMIC DNA]</scope>
    <source>
        <strain evidence="11">SURF_26</strain>
    </source>
</reference>
<dbReference type="EMBL" id="QZJZ01000031">
    <property type="protein sequence ID" value="RJP60294.1"/>
    <property type="molecule type" value="Genomic_DNA"/>
</dbReference>
<sequence>MIVQEEKITIRILDKEYPLEGTISEEQARQLEEYVDEKIRLLQEASPMVPFSRLAILACLNIAQEVFELNNAYKQSLKEYENRIDSIISTIDESLN</sequence>
<feature type="coiled-coil region" evidence="10">
    <location>
        <begin position="24"/>
        <end position="90"/>
    </location>
</feature>
<dbReference type="GO" id="GO:0032153">
    <property type="term" value="C:cell division site"/>
    <property type="evidence" value="ECO:0007669"/>
    <property type="project" value="TreeGrafter"/>
</dbReference>
<dbReference type="GO" id="GO:0005829">
    <property type="term" value="C:cytosol"/>
    <property type="evidence" value="ECO:0007669"/>
    <property type="project" value="TreeGrafter"/>
</dbReference>
<evidence type="ECO:0000256" key="9">
    <source>
        <dbReference type="ARBA" id="ARBA00033158"/>
    </source>
</evidence>
<dbReference type="GO" id="GO:0000921">
    <property type="term" value="P:septin ring assembly"/>
    <property type="evidence" value="ECO:0007669"/>
    <property type="project" value="TreeGrafter"/>
</dbReference>
<keyword evidence="10" id="KW-0175">Coiled coil</keyword>
<comment type="function">
    <text evidence="7">Activator of cell division through the inhibition of FtsZ GTPase activity, therefore promoting FtsZ assembly into bundles of protofilaments necessary for the formation of the division Z ring. It is recruited early at mid-cell but it is not essential for cell division.</text>
</comment>
<name>A0A3A4R2G7_9BACT</name>
<comment type="subunit">
    <text evidence="8">Homodimer. Interacts with FtsZ.</text>
</comment>
<dbReference type="Pfam" id="PF05164">
    <property type="entry name" value="ZapA"/>
    <property type="match status" value="1"/>
</dbReference>
<dbReference type="GO" id="GO:0043093">
    <property type="term" value="P:FtsZ-dependent cytokinesis"/>
    <property type="evidence" value="ECO:0007669"/>
    <property type="project" value="TreeGrafter"/>
</dbReference>
<comment type="caution">
    <text evidence="11">The sequence shown here is derived from an EMBL/GenBank/DDBJ whole genome shotgun (WGS) entry which is preliminary data.</text>
</comment>
<dbReference type="Proteomes" id="UP000266426">
    <property type="component" value="Unassembled WGS sequence"/>
</dbReference>
<evidence type="ECO:0000256" key="6">
    <source>
        <dbReference type="ARBA" id="ARBA00023306"/>
    </source>
</evidence>
<comment type="subcellular location">
    <subcellularLocation>
        <location evidence="1">Cytoplasm</location>
    </subcellularLocation>
</comment>
<keyword evidence="6" id="KW-0131">Cell cycle</keyword>
<evidence type="ECO:0000256" key="4">
    <source>
        <dbReference type="ARBA" id="ARBA00022618"/>
    </source>
</evidence>
<keyword evidence="4 11" id="KW-0132">Cell division</keyword>
<protein>
    <recommendedName>
        <fullName evidence="2">Cell division protein ZapA</fullName>
    </recommendedName>
    <alternativeName>
        <fullName evidence="9">Z ring-associated protein ZapA</fullName>
    </alternativeName>
</protein>
<keyword evidence="5" id="KW-0717">Septation</keyword>
<dbReference type="GO" id="GO:0030428">
    <property type="term" value="C:cell septum"/>
    <property type="evidence" value="ECO:0007669"/>
    <property type="project" value="TreeGrafter"/>
</dbReference>
<evidence type="ECO:0000256" key="10">
    <source>
        <dbReference type="SAM" id="Coils"/>
    </source>
</evidence>
<evidence type="ECO:0000256" key="3">
    <source>
        <dbReference type="ARBA" id="ARBA00022490"/>
    </source>
</evidence>
<evidence type="ECO:0000256" key="8">
    <source>
        <dbReference type="ARBA" id="ARBA00026068"/>
    </source>
</evidence>